<gene>
    <name evidence="2" type="ORF">LEA_13843</name>
</gene>
<protein>
    <submittedName>
        <fullName evidence="2">Lipoprotein</fullName>
    </submittedName>
</protein>
<dbReference type="SUPFAM" id="SSF160574">
    <property type="entry name" value="BT0923-like"/>
    <property type="match status" value="1"/>
</dbReference>
<keyword evidence="2" id="KW-0449">Lipoprotein</keyword>
<organism evidence="2">
    <name type="scientific">human gut metagenome</name>
    <dbReference type="NCBI Taxonomy" id="408170"/>
    <lineage>
        <taxon>unclassified sequences</taxon>
        <taxon>metagenomes</taxon>
        <taxon>organismal metagenomes</taxon>
    </lineage>
</organism>
<sequence length="121" mass="13690">MLALGICGAVVQGCDDNDDNLDVLDKLQAAFSQKYPEASPKWKTRSNYYIADFQNQNYAAEAWFTSDAVWLMTETDLPHASLPEAVKNAFKNSEYGQWSLDDVDMLVREGMEPVYVLEVEQ</sequence>
<proteinExistence type="predicted"/>
<dbReference type="InterPro" id="IPR021533">
    <property type="entry name" value="PepSY-like"/>
</dbReference>
<feature type="domain" description="Putative beta-lactamase-inhibitor-like PepSY-like" evidence="1">
    <location>
        <begin position="47"/>
        <end position="121"/>
    </location>
</feature>
<feature type="non-terminal residue" evidence="2">
    <location>
        <position position="121"/>
    </location>
</feature>
<evidence type="ECO:0000259" key="1">
    <source>
        <dbReference type="Pfam" id="PF11396"/>
    </source>
</evidence>
<comment type="caution">
    <text evidence="2">The sequence shown here is derived from an EMBL/GenBank/DDBJ whole genome shotgun (WGS) entry which is preliminary data.</text>
</comment>
<evidence type="ECO:0000313" key="2">
    <source>
        <dbReference type="EMBL" id="EKC58480.1"/>
    </source>
</evidence>
<dbReference type="EMBL" id="AJWY01009399">
    <property type="protein sequence ID" value="EKC58480.1"/>
    <property type="molecule type" value="Genomic_DNA"/>
</dbReference>
<reference evidence="2" key="1">
    <citation type="journal article" date="2013" name="Environ. Microbiol.">
        <title>Microbiota from the distal guts of lean and obese adolescents exhibit partial functional redundancy besides clear differences in community structure.</title>
        <authorList>
            <person name="Ferrer M."/>
            <person name="Ruiz A."/>
            <person name="Lanza F."/>
            <person name="Haange S.B."/>
            <person name="Oberbach A."/>
            <person name="Till H."/>
            <person name="Bargiela R."/>
            <person name="Campoy C."/>
            <person name="Segura M.T."/>
            <person name="Richter M."/>
            <person name="von Bergen M."/>
            <person name="Seifert J."/>
            <person name="Suarez A."/>
        </authorList>
    </citation>
    <scope>NUCLEOTIDE SEQUENCE</scope>
</reference>
<accession>K1SXF5</accession>
<dbReference type="Pfam" id="PF11396">
    <property type="entry name" value="PepSY_like"/>
    <property type="match status" value="1"/>
</dbReference>
<dbReference type="Gene3D" id="3.10.450.360">
    <property type="match status" value="1"/>
</dbReference>
<dbReference type="AlphaFoldDB" id="K1SXF5"/>
<name>K1SXF5_9ZZZZ</name>